<dbReference type="AlphaFoldDB" id="A0AAW1SMH0"/>
<dbReference type="InterPro" id="IPR019762">
    <property type="entry name" value="Dynamin_GTPase_CS"/>
</dbReference>
<dbReference type="GO" id="GO:0016020">
    <property type="term" value="C:membrane"/>
    <property type="evidence" value="ECO:0007669"/>
    <property type="project" value="TreeGrafter"/>
</dbReference>
<organism evidence="3 4">
    <name type="scientific">Apatococcus fuscideae</name>
    <dbReference type="NCBI Taxonomy" id="2026836"/>
    <lineage>
        <taxon>Eukaryota</taxon>
        <taxon>Viridiplantae</taxon>
        <taxon>Chlorophyta</taxon>
        <taxon>core chlorophytes</taxon>
        <taxon>Trebouxiophyceae</taxon>
        <taxon>Chlorellales</taxon>
        <taxon>Chlorellaceae</taxon>
        <taxon>Apatococcus</taxon>
    </lineage>
</organism>
<evidence type="ECO:0000313" key="4">
    <source>
        <dbReference type="Proteomes" id="UP001485043"/>
    </source>
</evidence>
<dbReference type="Pfam" id="PF00350">
    <property type="entry name" value="Dynamin_N"/>
    <property type="match status" value="1"/>
</dbReference>
<dbReference type="PRINTS" id="PR00195">
    <property type="entry name" value="DYNAMIN"/>
</dbReference>
<dbReference type="EMBL" id="JALJOV010001512">
    <property type="protein sequence ID" value="KAK9846911.1"/>
    <property type="molecule type" value="Genomic_DNA"/>
</dbReference>
<evidence type="ECO:0000313" key="3">
    <source>
        <dbReference type="EMBL" id="KAK9846911.1"/>
    </source>
</evidence>
<keyword evidence="1" id="KW-0547">Nucleotide-binding</keyword>
<dbReference type="InterPro" id="IPR027417">
    <property type="entry name" value="P-loop_NTPase"/>
</dbReference>
<dbReference type="InterPro" id="IPR001401">
    <property type="entry name" value="Dynamin_GTPase"/>
</dbReference>
<dbReference type="PROSITE" id="PS51718">
    <property type="entry name" value="G_DYNAMIN_2"/>
    <property type="match status" value="1"/>
</dbReference>
<evidence type="ECO:0000256" key="1">
    <source>
        <dbReference type="RuleBase" id="RU003932"/>
    </source>
</evidence>
<keyword evidence="4" id="KW-1185">Reference proteome</keyword>
<dbReference type="PANTHER" id="PTHR11566:SF223">
    <property type="entry name" value="PROTEIN 1C, PUTATIVE, EXPRESSED-RELATED"/>
    <property type="match status" value="1"/>
</dbReference>
<protein>
    <recommendedName>
        <fullName evidence="2">Dynamin-type G domain-containing protein</fullName>
    </recommendedName>
</protein>
<dbReference type="CDD" id="cd08771">
    <property type="entry name" value="DLP_1"/>
    <property type="match status" value="1"/>
</dbReference>
<dbReference type="PANTHER" id="PTHR11566">
    <property type="entry name" value="DYNAMIN"/>
    <property type="match status" value="1"/>
</dbReference>
<dbReference type="InterPro" id="IPR022812">
    <property type="entry name" value="Dynamin"/>
</dbReference>
<dbReference type="InterPro" id="IPR030381">
    <property type="entry name" value="G_DYNAMIN_dom"/>
</dbReference>
<gene>
    <name evidence="3" type="ORF">WJX84_009510</name>
</gene>
<dbReference type="Proteomes" id="UP001485043">
    <property type="component" value="Unassembled WGS sequence"/>
</dbReference>
<dbReference type="GO" id="GO:0008017">
    <property type="term" value="F:microtubule binding"/>
    <property type="evidence" value="ECO:0007669"/>
    <property type="project" value="TreeGrafter"/>
</dbReference>
<dbReference type="GO" id="GO:0003924">
    <property type="term" value="F:GTPase activity"/>
    <property type="evidence" value="ECO:0007669"/>
    <property type="project" value="InterPro"/>
</dbReference>
<accession>A0AAW1SMH0</accession>
<dbReference type="GO" id="GO:0005737">
    <property type="term" value="C:cytoplasm"/>
    <property type="evidence" value="ECO:0007669"/>
    <property type="project" value="TreeGrafter"/>
</dbReference>
<comment type="similarity">
    <text evidence="1">Belongs to the TRAFAC class dynamin-like GTPase superfamily. Dynamin/Fzo/YdjA family.</text>
</comment>
<feature type="non-terminal residue" evidence="3">
    <location>
        <position position="209"/>
    </location>
</feature>
<dbReference type="PROSITE" id="PS00410">
    <property type="entry name" value="G_DYNAMIN_1"/>
    <property type="match status" value="1"/>
</dbReference>
<dbReference type="GO" id="GO:0005525">
    <property type="term" value="F:GTP binding"/>
    <property type="evidence" value="ECO:0007669"/>
    <property type="project" value="UniProtKB-KW"/>
</dbReference>
<keyword evidence="1" id="KW-0342">GTP-binding</keyword>
<feature type="domain" description="Dynamin-type G" evidence="2">
    <location>
        <begin position="32"/>
        <end position="209"/>
    </location>
</feature>
<comment type="caution">
    <text evidence="3">The sequence shown here is derived from an EMBL/GenBank/DDBJ whole genome shotgun (WGS) entry which is preliminary data.</text>
</comment>
<name>A0AAW1SMH0_9CHLO</name>
<dbReference type="Gene3D" id="3.40.50.300">
    <property type="entry name" value="P-loop containing nucleotide triphosphate hydrolases"/>
    <property type="match status" value="1"/>
</dbReference>
<dbReference type="SMART" id="SM00053">
    <property type="entry name" value="DYNc"/>
    <property type="match status" value="1"/>
</dbReference>
<reference evidence="3 4" key="1">
    <citation type="journal article" date="2024" name="Nat. Commun.">
        <title>Phylogenomics reveals the evolutionary origins of lichenization in chlorophyte algae.</title>
        <authorList>
            <person name="Puginier C."/>
            <person name="Libourel C."/>
            <person name="Otte J."/>
            <person name="Skaloud P."/>
            <person name="Haon M."/>
            <person name="Grisel S."/>
            <person name="Petersen M."/>
            <person name="Berrin J.G."/>
            <person name="Delaux P.M."/>
            <person name="Dal Grande F."/>
            <person name="Keller J."/>
        </authorList>
    </citation>
    <scope>NUCLEOTIDE SEQUENCE [LARGE SCALE GENOMIC DNA]</scope>
    <source>
        <strain evidence="3 4">SAG 2523</strain>
    </source>
</reference>
<dbReference type="GO" id="GO:0005874">
    <property type="term" value="C:microtubule"/>
    <property type="evidence" value="ECO:0007669"/>
    <property type="project" value="TreeGrafter"/>
</dbReference>
<sequence>MEGVVQLINRLQGVATLVGDNAASDKSLPGLWELLPSIVVIGGQSSGKSSVLEAVVGKDFLPRGTGIVTRRPLNLQLVNNKESEDEFGVFLHRPNEKFTSYDAMRAEIEAETERLLRTEGKAVSPKPIQLTVTSPHVPNLTLVDMPGLTKIPIDGQPKSIVRELEDMARSYIKGDNAIILAVTPANADLATSDALHLAREVDPAGDRTI</sequence>
<evidence type="ECO:0000259" key="2">
    <source>
        <dbReference type="PROSITE" id="PS51718"/>
    </source>
</evidence>
<proteinExistence type="inferred from homology"/>
<dbReference type="SUPFAM" id="SSF52540">
    <property type="entry name" value="P-loop containing nucleoside triphosphate hydrolases"/>
    <property type="match status" value="1"/>
</dbReference>
<dbReference type="InterPro" id="IPR045063">
    <property type="entry name" value="Dynamin_N"/>
</dbReference>